<dbReference type="EMBL" id="JASZZN010000019">
    <property type="protein sequence ID" value="MDM4018196.1"/>
    <property type="molecule type" value="Genomic_DNA"/>
</dbReference>
<organism evidence="4 5">
    <name type="scientific">Roseiconus lacunae</name>
    <dbReference type="NCBI Taxonomy" id="2605694"/>
    <lineage>
        <taxon>Bacteria</taxon>
        <taxon>Pseudomonadati</taxon>
        <taxon>Planctomycetota</taxon>
        <taxon>Planctomycetia</taxon>
        <taxon>Pirellulales</taxon>
        <taxon>Pirellulaceae</taxon>
        <taxon>Roseiconus</taxon>
    </lineage>
</organism>
<gene>
    <name evidence="4" type="ORF">QTN89_22290</name>
</gene>
<keyword evidence="2 4" id="KW-0808">Transferase</keyword>
<comment type="caution">
    <text evidence="4">The sequence shown here is derived from an EMBL/GenBank/DDBJ whole genome shotgun (WGS) entry which is preliminary data.</text>
</comment>
<sequence>MPDSHEIEHGERFDRIADQYDQTPDQYPIRGQVRDEAIRVVQSLGSQRVLDAGCGTGTVLLELASFITHGIGIDVSKRMLEVADHKRAVAKITNVNFAFGSLMDLSTDFLRQNNLPLQDAILSTYAMHHLPQAAKENLVSRLAPMLTQGGSLVVGDLIFFDSPSKYQEDFPLVGYDPDNDDPENIDALEAMLKRAQLETRFIKVHPLAGVLIGTRHEEQTH</sequence>
<protein>
    <submittedName>
        <fullName evidence="4">Class I SAM-dependent methyltransferase</fullName>
        <ecNumber evidence="4">2.1.1.-</ecNumber>
    </submittedName>
</protein>
<keyword evidence="1 4" id="KW-0489">Methyltransferase</keyword>
<evidence type="ECO:0000256" key="2">
    <source>
        <dbReference type="ARBA" id="ARBA00022679"/>
    </source>
</evidence>
<dbReference type="CDD" id="cd02440">
    <property type="entry name" value="AdoMet_MTases"/>
    <property type="match status" value="1"/>
</dbReference>
<dbReference type="InterPro" id="IPR041698">
    <property type="entry name" value="Methyltransf_25"/>
</dbReference>
<dbReference type="EC" id="2.1.1.-" evidence="4"/>
<dbReference type="SUPFAM" id="SSF53335">
    <property type="entry name" value="S-adenosyl-L-methionine-dependent methyltransferases"/>
    <property type="match status" value="1"/>
</dbReference>
<accession>A0ABT7PPX0</accession>
<dbReference type="Pfam" id="PF13649">
    <property type="entry name" value="Methyltransf_25"/>
    <property type="match status" value="1"/>
</dbReference>
<dbReference type="GO" id="GO:0032259">
    <property type="term" value="P:methylation"/>
    <property type="evidence" value="ECO:0007669"/>
    <property type="project" value="UniProtKB-KW"/>
</dbReference>
<evidence type="ECO:0000313" key="5">
    <source>
        <dbReference type="Proteomes" id="UP001239462"/>
    </source>
</evidence>
<proteinExistence type="predicted"/>
<feature type="domain" description="Methyltransferase" evidence="3">
    <location>
        <begin position="49"/>
        <end position="150"/>
    </location>
</feature>
<evidence type="ECO:0000256" key="1">
    <source>
        <dbReference type="ARBA" id="ARBA00022603"/>
    </source>
</evidence>
<dbReference type="PANTHER" id="PTHR43861">
    <property type="entry name" value="TRANS-ACONITATE 2-METHYLTRANSFERASE-RELATED"/>
    <property type="match status" value="1"/>
</dbReference>
<dbReference type="PANTHER" id="PTHR43861:SF1">
    <property type="entry name" value="TRANS-ACONITATE 2-METHYLTRANSFERASE"/>
    <property type="match status" value="1"/>
</dbReference>
<dbReference type="InterPro" id="IPR029063">
    <property type="entry name" value="SAM-dependent_MTases_sf"/>
</dbReference>
<evidence type="ECO:0000259" key="3">
    <source>
        <dbReference type="Pfam" id="PF13649"/>
    </source>
</evidence>
<reference evidence="4 5" key="1">
    <citation type="submission" date="2023-06" db="EMBL/GenBank/DDBJ databases">
        <title>Roseiconus lacunae JC819 isolated from Gulf of Mannar region, Tamil Nadu.</title>
        <authorList>
            <person name="Pk S."/>
            <person name="Ch S."/>
            <person name="Ch V.R."/>
        </authorList>
    </citation>
    <scope>NUCLEOTIDE SEQUENCE [LARGE SCALE GENOMIC DNA]</scope>
    <source>
        <strain evidence="4 5">JC819</strain>
    </source>
</reference>
<dbReference type="Proteomes" id="UP001239462">
    <property type="component" value="Unassembled WGS sequence"/>
</dbReference>
<evidence type="ECO:0000313" key="4">
    <source>
        <dbReference type="EMBL" id="MDM4018196.1"/>
    </source>
</evidence>
<dbReference type="Gene3D" id="3.40.50.150">
    <property type="entry name" value="Vaccinia Virus protein VP39"/>
    <property type="match status" value="1"/>
</dbReference>
<name>A0ABT7PPX0_9BACT</name>
<dbReference type="RefSeq" id="WP_289165885.1">
    <property type="nucleotide sequence ID" value="NZ_JASZZN010000019.1"/>
</dbReference>
<dbReference type="GO" id="GO:0008168">
    <property type="term" value="F:methyltransferase activity"/>
    <property type="evidence" value="ECO:0007669"/>
    <property type="project" value="UniProtKB-KW"/>
</dbReference>
<keyword evidence="5" id="KW-1185">Reference proteome</keyword>